<keyword evidence="10 17" id="KW-0067">ATP-binding</keyword>
<dbReference type="Gene3D" id="3.40.1190.10">
    <property type="entry name" value="Mur-like, catalytic domain"/>
    <property type="match status" value="1"/>
</dbReference>
<evidence type="ECO:0000256" key="16">
    <source>
        <dbReference type="ARBA" id="ARBA00047632"/>
    </source>
</evidence>
<comment type="catalytic activity">
    <reaction evidence="16 17 18">
        <text>UDP-N-acetyl-alpha-D-muramoyl-L-alanine + D-glutamate + ATP = UDP-N-acetyl-alpha-D-muramoyl-L-alanyl-D-glutamate + ADP + phosphate + H(+)</text>
        <dbReference type="Rhea" id="RHEA:16429"/>
        <dbReference type="ChEBI" id="CHEBI:15378"/>
        <dbReference type="ChEBI" id="CHEBI:29986"/>
        <dbReference type="ChEBI" id="CHEBI:30616"/>
        <dbReference type="ChEBI" id="CHEBI:43474"/>
        <dbReference type="ChEBI" id="CHEBI:83898"/>
        <dbReference type="ChEBI" id="CHEBI:83900"/>
        <dbReference type="ChEBI" id="CHEBI:456216"/>
        <dbReference type="EC" id="6.3.2.9"/>
    </reaction>
</comment>
<accession>A0A6I0F6K7</accession>
<evidence type="ECO:0000313" key="22">
    <source>
        <dbReference type="Proteomes" id="UP000432715"/>
    </source>
</evidence>
<protein>
    <recommendedName>
        <fullName evidence="6 17">UDP-N-acetylmuramoylalanine--D-glutamate ligase</fullName>
        <ecNumber evidence="5 17">6.3.2.9</ecNumber>
    </recommendedName>
    <alternativeName>
        <fullName evidence="15 17">D-glutamic acid-adding enzyme</fullName>
    </alternativeName>
    <alternativeName>
        <fullName evidence="14 17">UDP-N-acetylmuramoyl-L-alanyl-D-glutamate synthetase</fullName>
    </alternativeName>
</protein>
<dbReference type="Pfam" id="PF21799">
    <property type="entry name" value="MurD-like_N"/>
    <property type="match status" value="1"/>
</dbReference>
<evidence type="ECO:0000256" key="12">
    <source>
        <dbReference type="ARBA" id="ARBA00022984"/>
    </source>
</evidence>
<evidence type="ECO:0000256" key="13">
    <source>
        <dbReference type="ARBA" id="ARBA00023316"/>
    </source>
</evidence>
<keyword evidence="17 18" id="KW-0131">Cell cycle</keyword>
<evidence type="ECO:0000256" key="17">
    <source>
        <dbReference type="HAMAP-Rule" id="MF_00639"/>
    </source>
</evidence>
<dbReference type="InterPro" id="IPR036615">
    <property type="entry name" value="Mur_ligase_C_dom_sf"/>
</dbReference>
<dbReference type="SUPFAM" id="SSF53623">
    <property type="entry name" value="MurD-like peptide ligases, catalytic domain"/>
    <property type="match status" value="1"/>
</dbReference>
<comment type="subcellular location">
    <subcellularLocation>
        <location evidence="2 17 18">Cytoplasm</location>
    </subcellularLocation>
</comment>
<dbReference type="GO" id="GO:0071555">
    <property type="term" value="P:cell wall organization"/>
    <property type="evidence" value="ECO:0007669"/>
    <property type="project" value="UniProtKB-KW"/>
</dbReference>
<evidence type="ECO:0000256" key="2">
    <source>
        <dbReference type="ARBA" id="ARBA00004496"/>
    </source>
</evidence>
<comment type="caution">
    <text evidence="21">The sequence shown here is derived from an EMBL/GenBank/DDBJ whole genome shotgun (WGS) entry which is preliminary data.</text>
</comment>
<dbReference type="EMBL" id="WBZC01000004">
    <property type="protein sequence ID" value="KAB3538591.1"/>
    <property type="molecule type" value="Genomic_DNA"/>
</dbReference>
<feature type="domain" description="Mur ligase central" evidence="20">
    <location>
        <begin position="115"/>
        <end position="293"/>
    </location>
</feature>
<dbReference type="Proteomes" id="UP000432715">
    <property type="component" value="Unassembled WGS sequence"/>
</dbReference>
<keyword evidence="8 17" id="KW-0436">Ligase</keyword>
<dbReference type="SUPFAM" id="SSF51984">
    <property type="entry name" value="MurCD N-terminal domain"/>
    <property type="match status" value="1"/>
</dbReference>
<evidence type="ECO:0000256" key="3">
    <source>
        <dbReference type="ARBA" id="ARBA00004752"/>
    </source>
</evidence>
<keyword evidence="17 18" id="KW-0132">Cell division</keyword>
<evidence type="ECO:0000256" key="11">
    <source>
        <dbReference type="ARBA" id="ARBA00022960"/>
    </source>
</evidence>
<keyword evidence="12 17" id="KW-0573">Peptidoglycan synthesis</keyword>
<dbReference type="GO" id="GO:0005737">
    <property type="term" value="C:cytoplasm"/>
    <property type="evidence" value="ECO:0007669"/>
    <property type="project" value="UniProtKB-SubCell"/>
</dbReference>
<evidence type="ECO:0000259" key="19">
    <source>
        <dbReference type="Pfam" id="PF02875"/>
    </source>
</evidence>
<dbReference type="GO" id="GO:0008360">
    <property type="term" value="P:regulation of cell shape"/>
    <property type="evidence" value="ECO:0007669"/>
    <property type="project" value="UniProtKB-KW"/>
</dbReference>
<evidence type="ECO:0000256" key="1">
    <source>
        <dbReference type="ARBA" id="ARBA00002734"/>
    </source>
</evidence>
<evidence type="ECO:0000259" key="20">
    <source>
        <dbReference type="Pfam" id="PF08245"/>
    </source>
</evidence>
<dbReference type="UniPathway" id="UPA00219"/>
<dbReference type="InterPro" id="IPR013221">
    <property type="entry name" value="Mur_ligase_cen"/>
</dbReference>
<reference evidence="21 22" key="1">
    <citation type="submission" date="2019-10" db="EMBL/GenBank/DDBJ databases">
        <title>Alkaliphilus serpentinus sp. nov. and Alkaliphilus pronyensis sp. nov., two novel anaerobic alkaliphilic species isolated from the serpentinized-hosted hydrothermal field of the Prony Bay (New Caledonia).</title>
        <authorList>
            <person name="Postec A."/>
        </authorList>
    </citation>
    <scope>NUCLEOTIDE SEQUENCE [LARGE SCALE GENOMIC DNA]</scope>
    <source>
        <strain evidence="21 22">LacV</strain>
    </source>
</reference>
<evidence type="ECO:0000256" key="10">
    <source>
        <dbReference type="ARBA" id="ARBA00022840"/>
    </source>
</evidence>
<dbReference type="GO" id="GO:0008764">
    <property type="term" value="F:UDP-N-acetylmuramoylalanine-D-glutamate ligase activity"/>
    <property type="evidence" value="ECO:0007669"/>
    <property type="project" value="UniProtKB-UniRule"/>
</dbReference>
<evidence type="ECO:0000256" key="5">
    <source>
        <dbReference type="ARBA" id="ARBA00012212"/>
    </source>
</evidence>
<sequence length="455" mass="50510">MNLKDKNILVVGLAITGIPLVKVLSQLGGKIIVNDLKPREALKDAIEELKDLNIEYILERHPDDLSDLKQIDLAVVSPGVPLDIPFIQQLKNQHIEVIGEIELSYRLSKANIIAITGTNGKTTTTALTGAIFENTGSKTYVVGNIGVPAISKALETKLGEPMVMEVSSFQLESIVDFHPKVAAILNLTPDHLNRHKTMENYREAKFNIFKNQTPEDYAIINYDDEICRLHSDSLTAQKVYFSRKQQLKEGIYVEDSNIVISFNNKKTNVISINEIKIPGSHNLENALAATAMAYLMGVDTEIIAKTLREFKGVEHRTELFDTINGINFVNDSKGTNPDASIKAIEAINAPIILLAGGMDKGSDFTEFISSFKGKVKELIVYGETAEKFQNTARNNGFHNCTRVRDLDEAVNAAYEIAVEGDTVLLSPACASWDMYPNFEERGKHFKKIVSNLRRS</sequence>
<dbReference type="EC" id="6.3.2.9" evidence="5 17"/>
<evidence type="ECO:0000256" key="14">
    <source>
        <dbReference type="ARBA" id="ARBA00030398"/>
    </source>
</evidence>
<evidence type="ECO:0000256" key="18">
    <source>
        <dbReference type="RuleBase" id="RU003664"/>
    </source>
</evidence>
<dbReference type="AlphaFoldDB" id="A0A6I0F6K7"/>
<dbReference type="Gene3D" id="3.90.190.20">
    <property type="entry name" value="Mur ligase, C-terminal domain"/>
    <property type="match status" value="1"/>
</dbReference>
<dbReference type="GO" id="GO:0051301">
    <property type="term" value="P:cell division"/>
    <property type="evidence" value="ECO:0007669"/>
    <property type="project" value="UniProtKB-KW"/>
</dbReference>
<evidence type="ECO:0000256" key="6">
    <source>
        <dbReference type="ARBA" id="ARBA00015655"/>
    </source>
</evidence>
<dbReference type="RefSeq" id="WP_151859818.1">
    <property type="nucleotide sequence ID" value="NZ_WBZC01000004.1"/>
</dbReference>
<dbReference type="PANTHER" id="PTHR43692:SF1">
    <property type="entry name" value="UDP-N-ACETYLMURAMOYLALANINE--D-GLUTAMATE LIGASE"/>
    <property type="match status" value="1"/>
</dbReference>
<dbReference type="GO" id="GO:0005524">
    <property type="term" value="F:ATP binding"/>
    <property type="evidence" value="ECO:0007669"/>
    <property type="project" value="UniProtKB-UniRule"/>
</dbReference>
<dbReference type="OrthoDB" id="9809796at2"/>
<dbReference type="InterPro" id="IPR004101">
    <property type="entry name" value="Mur_ligase_C"/>
</dbReference>
<comment type="function">
    <text evidence="1 17 18">Cell wall formation. Catalyzes the addition of glutamate to the nucleotide precursor UDP-N-acetylmuramoyl-L-alanine (UMA).</text>
</comment>
<proteinExistence type="inferred from homology"/>
<name>A0A6I0F6K7_9FIRM</name>
<feature type="domain" description="Mur ligase C-terminal" evidence="19">
    <location>
        <begin position="315"/>
        <end position="429"/>
    </location>
</feature>
<keyword evidence="7 17" id="KW-0963">Cytoplasm</keyword>
<feature type="binding site" evidence="17">
    <location>
        <begin position="117"/>
        <end position="123"/>
    </location>
    <ligand>
        <name>ATP</name>
        <dbReference type="ChEBI" id="CHEBI:30616"/>
    </ligand>
</feature>
<dbReference type="Gene3D" id="3.40.50.720">
    <property type="entry name" value="NAD(P)-binding Rossmann-like Domain"/>
    <property type="match status" value="1"/>
</dbReference>
<dbReference type="NCBIfam" id="TIGR01087">
    <property type="entry name" value="murD"/>
    <property type="match status" value="1"/>
</dbReference>
<keyword evidence="11 17" id="KW-0133">Cell shape</keyword>
<dbReference type="Pfam" id="PF02875">
    <property type="entry name" value="Mur_ligase_C"/>
    <property type="match status" value="1"/>
</dbReference>
<dbReference type="HAMAP" id="MF_00639">
    <property type="entry name" value="MurD"/>
    <property type="match status" value="1"/>
</dbReference>
<dbReference type="InterPro" id="IPR005762">
    <property type="entry name" value="MurD"/>
</dbReference>
<gene>
    <name evidence="17" type="primary">murD</name>
    <name evidence="21" type="ORF">F8154_01480</name>
</gene>
<evidence type="ECO:0000313" key="21">
    <source>
        <dbReference type="EMBL" id="KAB3538591.1"/>
    </source>
</evidence>
<keyword evidence="9 17" id="KW-0547">Nucleotide-binding</keyword>
<dbReference type="GO" id="GO:0009252">
    <property type="term" value="P:peptidoglycan biosynthetic process"/>
    <property type="evidence" value="ECO:0007669"/>
    <property type="project" value="UniProtKB-UniRule"/>
</dbReference>
<dbReference type="SUPFAM" id="SSF53244">
    <property type="entry name" value="MurD-like peptide ligases, peptide-binding domain"/>
    <property type="match status" value="1"/>
</dbReference>
<evidence type="ECO:0000256" key="7">
    <source>
        <dbReference type="ARBA" id="ARBA00022490"/>
    </source>
</evidence>
<keyword evidence="22" id="KW-1185">Reference proteome</keyword>
<evidence type="ECO:0000256" key="8">
    <source>
        <dbReference type="ARBA" id="ARBA00022598"/>
    </source>
</evidence>
<comment type="pathway">
    <text evidence="3 17 18">Cell wall biogenesis; peptidoglycan biosynthesis.</text>
</comment>
<evidence type="ECO:0000256" key="9">
    <source>
        <dbReference type="ARBA" id="ARBA00022741"/>
    </source>
</evidence>
<comment type="similarity">
    <text evidence="4 17">Belongs to the MurCDEF family.</text>
</comment>
<evidence type="ECO:0000256" key="4">
    <source>
        <dbReference type="ARBA" id="ARBA00010416"/>
    </source>
</evidence>
<organism evidence="21 22">
    <name type="scientific">Alkaliphilus pronyensis</name>
    <dbReference type="NCBI Taxonomy" id="1482732"/>
    <lineage>
        <taxon>Bacteria</taxon>
        <taxon>Bacillati</taxon>
        <taxon>Bacillota</taxon>
        <taxon>Clostridia</taxon>
        <taxon>Peptostreptococcales</taxon>
        <taxon>Natronincolaceae</taxon>
        <taxon>Alkaliphilus</taxon>
    </lineage>
</organism>
<dbReference type="PANTHER" id="PTHR43692">
    <property type="entry name" value="UDP-N-ACETYLMURAMOYLALANINE--D-GLUTAMATE LIGASE"/>
    <property type="match status" value="1"/>
</dbReference>
<dbReference type="InterPro" id="IPR036565">
    <property type="entry name" value="Mur-like_cat_sf"/>
</dbReference>
<keyword evidence="13 17" id="KW-0961">Cell wall biogenesis/degradation</keyword>
<evidence type="ECO:0000256" key="15">
    <source>
        <dbReference type="ARBA" id="ARBA00032324"/>
    </source>
</evidence>
<dbReference type="Pfam" id="PF08245">
    <property type="entry name" value="Mur_ligase_M"/>
    <property type="match status" value="1"/>
</dbReference>